<evidence type="ECO:0000313" key="5">
    <source>
        <dbReference type="Proteomes" id="UP000499080"/>
    </source>
</evidence>
<reference evidence="3 5" key="1">
    <citation type="journal article" date="2019" name="Sci. Rep.">
        <title>Orb-weaving spider Araneus ventricosus genome elucidates the spidroin gene catalogue.</title>
        <authorList>
            <person name="Kono N."/>
            <person name="Nakamura H."/>
            <person name="Ohtoshi R."/>
            <person name="Moran D.A.P."/>
            <person name="Shinohara A."/>
            <person name="Yoshida Y."/>
            <person name="Fujiwara M."/>
            <person name="Mori M."/>
            <person name="Tomita M."/>
            <person name="Arakawa K."/>
        </authorList>
    </citation>
    <scope>NUCLEOTIDE SEQUENCE [LARGE SCALE GENOMIC DNA]</scope>
</reference>
<sequence length="147" mass="16100">MHVRISWEIYHHQQKQQQADSQKSGGGPTKAVTDLLRPPNHLFGSIPRPHELGFSSPLLGAAASLHARSPYDVSPQHPSFLGPTPAHLGITHYARPNYPSIGVPGNSFGGLGTLGLNPFRNIYPQKVVDKCFSFQFVPEWVQALGEN</sequence>
<dbReference type="PANTHER" id="PTHR14429">
    <property type="entry name" value="FIBROSIN FAMILY MEMBER"/>
    <property type="match status" value="1"/>
</dbReference>
<evidence type="ECO:0000256" key="2">
    <source>
        <dbReference type="SAM" id="MobiDB-lite"/>
    </source>
</evidence>
<comment type="caution">
    <text evidence="3">The sequence shown here is derived from an EMBL/GenBank/DDBJ whole genome shotgun (WGS) entry which is preliminary data.</text>
</comment>
<dbReference type="EMBL" id="BGPR01109469">
    <property type="protein sequence ID" value="GBM86049.1"/>
    <property type="molecule type" value="Genomic_DNA"/>
</dbReference>
<keyword evidence="5" id="KW-1185">Reference proteome</keyword>
<dbReference type="PANTHER" id="PTHR14429:SF22">
    <property type="entry name" value="AGAP013055-PA"/>
    <property type="match status" value="1"/>
</dbReference>
<accession>A0A4Y2J906</accession>
<proteinExistence type="predicted"/>
<dbReference type="OrthoDB" id="6436570at2759"/>
<dbReference type="InterPro" id="IPR023246">
    <property type="entry name" value="AUTS2"/>
</dbReference>
<dbReference type="EMBL" id="BGPR01109472">
    <property type="protein sequence ID" value="GBM86060.1"/>
    <property type="molecule type" value="Genomic_DNA"/>
</dbReference>
<name>A0A4Y2J906_ARAVE</name>
<gene>
    <name evidence="4" type="ORF">AVEN_225770_1</name>
    <name evidence="3" type="ORF">AVEN_6701_1</name>
</gene>
<dbReference type="AlphaFoldDB" id="A0A4Y2J906"/>
<feature type="region of interest" description="Disordered" evidence="2">
    <location>
        <begin position="11"/>
        <end position="33"/>
    </location>
</feature>
<evidence type="ECO:0000256" key="1">
    <source>
        <dbReference type="ARBA" id="ARBA00022553"/>
    </source>
</evidence>
<keyword evidence="1" id="KW-0597">Phosphoprotein</keyword>
<protein>
    <submittedName>
        <fullName evidence="3">Uncharacterized protein</fullName>
    </submittedName>
</protein>
<dbReference type="Pfam" id="PF15336">
    <property type="entry name" value="Auts2"/>
    <property type="match status" value="1"/>
</dbReference>
<dbReference type="Proteomes" id="UP000499080">
    <property type="component" value="Unassembled WGS sequence"/>
</dbReference>
<evidence type="ECO:0000313" key="3">
    <source>
        <dbReference type="EMBL" id="GBM86049.1"/>
    </source>
</evidence>
<evidence type="ECO:0000313" key="4">
    <source>
        <dbReference type="EMBL" id="GBM86060.1"/>
    </source>
</evidence>
<organism evidence="3 5">
    <name type="scientific">Araneus ventricosus</name>
    <name type="common">Orbweaver spider</name>
    <name type="synonym">Epeira ventricosa</name>
    <dbReference type="NCBI Taxonomy" id="182803"/>
    <lineage>
        <taxon>Eukaryota</taxon>
        <taxon>Metazoa</taxon>
        <taxon>Ecdysozoa</taxon>
        <taxon>Arthropoda</taxon>
        <taxon>Chelicerata</taxon>
        <taxon>Arachnida</taxon>
        <taxon>Araneae</taxon>
        <taxon>Araneomorphae</taxon>
        <taxon>Entelegynae</taxon>
        <taxon>Araneoidea</taxon>
        <taxon>Araneidae</taxon>
        <taxon>Araneus</taxon>
    </lineage>
</organism>